<dbReference type="STRING" id="2070753.A0A3A2ZYN7"/>
<accession>A0A3A2ZYN7</accession>
<dbReference type="PROSITE" id="PS51925">
    <property type="entry name" value="SWIB_MDM2"/>
    <property type="match status" value="1"/>
</dbReference>
<dbReference type="SUPFAM" id="SSF47592">
    <property type="entry name" value="SWIB/MDM2 domain"/>
    <property type="match status" value="1"/>
</dbReference>
<organism evidence="3 4">
    <name type="scientific">Aspergillus sclerotialis</name>
    <dbReference type="NCBI Taxonomy" id="2070753"/>
    <lineage>
        <taxon>Eukaryota</taxon>
        <taxon>Fungi</taxon>
        <taxon>Dikarya</taxon>
        <taxon>Ascomycota</taxon>
        <taxon>Pezizomycotina</taxon>
        <taxon>Eurotiomycetes</taxon>
        <taxon>Eurotiomycetidae</taxon>
        <taxon>Eurotiales</taxon>
        <taxon>Aspergillaceae</taxon>
        <taxon>Aspergillus</taxon>
        <taxon>Aspergillus subgen. Polypaecilum</taxon>
    </lineage>
</organism>
<evidence type="ECO:0000256" key="1">
    <source>
        <dbReference type="SAM" id="MobiDB-lite"/>
    </source>
</evidence>
<protein>
    <submittedName>
        <fullName evidence="3">SWIB MDM2 domain protein</fullName>
    </submittedName>
</protein>
<proteinExistence type="predicted"/>
<dbReference type="PANTHER" id="PTHR13844">
    <property type="entry name" value="SWI/SNF-RELATED MATRIX-ASSOCIATED ACTIN-DEPENDENT REGULATOR OF CHROMATIN SUBFAMILY D"/>
    <property type="match status" value="1"/>
</dbReference>
<evidence type="ECO:0000313" key="3">
    <source>
        <dbReference type="EMBL" id="RJE23035.1"/>
    </source>
</evidence>
<evidence type="ECO:0000313" key="4">
    <source>
        <dbReference type="Proteomes" id="UP000266188"/>
    </source>
</evidence>
<dbReference type="Gene3D" id="1.10.245.10">
    <property type="entry name" value="SWIB/MDM2 domain"/>
    <property type="match status" value="1"/>
</dbReference>
<feature type="compositionally biased region" description="Low complexity" evidence="1">
    <location>
        <begin position="137"/>
        <end position="150"/>
    </location>
</feature>
<keyword evidence="4" id="KW-1185">Reference proteome</keyword>
<evidence type="ECO:0000259" key="2">
    <source>
        <dbReference type="PROSITE" id="PS51925"/>
    </source>
</evidence>
<gene>
    <name evidence="3" type="ORF">PHISCL_04640</name>
</gene>
<sequence>MSSKHPELADTSYAAPKVSPEIRERYVEIIDFILAKSDLETISEKRIRLGVQDVVGYDLTPQKVCFRASCLSQIGTLGCDNFNRYEDHADVHLQAAMKQLIMERFDIFAAQRDRAKSPAEVPSAAPTSNGHKQTQESVSPAPSSSNASSSLPKKREADSDGSSDRSTKVHEPKKHKKAASNVDADAIFAAKLQAEENKRVRSTRGANTRRAAPVKRKTKTKTSKKVKVEDDSELESGSETTKKEVNRSGGFHKPLNLSPALSALLDGEVTLSRPQTVKKLWQYIRDHDLQDPSDRRQIRCDDPMRAVFKQDRVHMFTMTKILNQNLYNPDE</sequence>
<feature type="region of interest" description="Disordered" evidence="1">
    <location>
        <begin position="116"/>
        <end position="182"/>
    </location>
</feature>
<feature type="compositionally biased region" description="Basic residues" evidence="1">
    <location>
        <begin position="212"/>
        <end position="225"/>
    </location>
</feature>
<dbReference type="Pfam" id="PF02201">
    <property type="entry name" value="SWIB"/>
    <property type="match status" value="1"/>
</dbReference>
<feature type="domain" description="DM2" evidence="2">
    <location>
        <begin position="250"/>
        <end position="328"/>
    </location>
</feature>
<feature type="compositionally biased region" description="Polar residues" evidence="1">
    <location>
        <begin position="125"/>
        <end position="136"/>
    </location>
</feature>
<dbReference type="CDD" id="cd10567">
    <property type="entry name" value="SWIB-MDM2_like"/>
    <property type="match status" value="1"/>
</dbReference>
<dbReference type="EMBL" id="MVGC01000139">
    <property type="protein sequence ID" value="RJE23035.1"/>
    <property type="molecule type" value="Genomic_DNA"/>
</dbReference>
<dbReference type="SMART" id="SM00151">
    <property type="entry name" value="SWIB"/>
    <property type="match status" value="1"/>
</dbReference>
<reference evidence="4" key="1">
    <citation type="submission" date="2017-02" db="EMBL/GenBank/DDBJ databases">
        <authorList>
            <person name="Tafer H."/>
            <person name="Lopandic K."/>
        </authorList>
    </citation>
    <scope>NUCLEOTIDE SEQUENCE [LARGE SCALE GENOMIC DNA]</scope>
    <source>
        <strain evidence="4">CBS 366.77</strain>
    </source>
</reference>
<dbReference type="Proteomes" id="UP000266188">
    <property type="component" value="Unassembled WGS sequence"/>
</dbReference>
<dbReference type="AlphaFoldDB" id="A0A3A2ZYN7"/>
<dbReference type="InterPro" id="IPR003121">
    <property type="entry name" value="SWIB_MDM2_domain"/>
</dbReference>
<name>A0A3A2ZYN7_9EURO</name>
<dbReference type="OrthoDB" id="10251073at2759"/>
<feature type="compositionally biased region" description="Basic and acidic residues" evidence="1">
    <location>
        <begin position="153"/>
        <end position="170"/>
    </location>
</feature>
<feature type="region of interest" description="Disordered" evidence="1">
    <location>
        <begin position="195"/>
        <end position="251"/>
    </location>
</feature>
<dbReference type="InterPro" id="IPR036885">
    <property type="entry name" value="SWIB_MDM2_dom_sf"/>
</dbReference>
<dbReference type="InterPro" id="IPR014876">
    <property type="entry name" value="DEK_C"/>
</dbReference>
<dbReference type="Pfam" id="PF08766">
    <property type="entry name" value="DEK_C"/>
    <property type="match status" value="1"/>
</dbReference>
<dbReference type="InterPro" id="IPR019835">
    <property type="entry name" value="SWIB_domain"/>
</dbReference>
<comment type="caution">
    <text evidence="3">The sequence shown here is derived from an EMBL/GenBank/DDBJ whole genome shotgun (WGS) entry which is preliminary data.</text>
</comment>